<dbReference type="STRING" id="758825.SAMN02982985_01311"/>
<dbReference type="GO" id="GO:0015031">
    <property type="term" value="P:protein transport"/>
    <property type="evidence" value="ECO:0007669"/>
    <property type="project" value="UniProtKB-KW"/>
</dbReference>
<gene>
    <name evidence="12" type="ORF">SAMN02982985_01311</name>
</gene>
<evidence type="ECO:0000256" key="10">
    <source>
        <dbReference type="SAM" id="SignalP"/>
    </source>
</evidence>
<keyword evidence="6" id="KW-0653">Protein transport</keyword>
<evidence type="ECO:0000256" key="8">
    <source>
        <dbReference type="ARBA" id="ARBA00023136"/>
    </source>
</evidence>
<keyword evidence="3" id="KW-1003">Cell membrane</keyword>
<evidence type="ECO:0000313" key="13">
    <source>
        <dbReference type="Proteomes" id="UP000199470"/>
    </source>
</evidence>
<dbReference type="Pfam" id="PF11356">
    <property type="entry name" value="T2SSC"/>
    <property type="match status" value="1"/>
</dbReference>
<evidence type="ECO:0000256" key="1">
    <source>
        <dbReference type="ARBA" id="ARBA00004533"/>
    </source>
</evidence>
<feature type="region of interest" description="Disordered" evidence="9">
    <location>
        <begin position="134"/>
        <end position="182"/>
    </location>
</feature>
<name>A0A1I4K6V9_9BURK</name>
<keyword evidence="5" id="KW-0812">Transmembrane</keyword>
<keyword evidence="2" id="KW-0813">Transport</keyword>
<evidence type="ECO:0000313" key="12">
    <source>
        <dbReference type="EMBL" id="SFL74196.1"/>
    </source>
</evidence>
<dbReference type="Proteomes" id="UP000199470">
    <property type="component" value="Unassembled WGS sequence"/>
</dbReference>
<evidence type="ECO:0000256" key="4">
    <source>
        <dbReference type="ARBA" id="ARBA00022519"/>
    </source>
</evidence>
<organism evidence="12 13">
    <name type="scientific">Rugamonas rubra</name>
    <dbReference type="NCBI Taxonomy" id="758825"/>
    <lineage>
        <taxon>Bacteria</taxon>
        <taxon>Pseudomonadati</taxon>
        <taxon>Pseudomonadota</taxon>
        <taxon>Betaproteobacteria</taxon>
        <taxon>Burkholderiales</taxon>
        <taxon>Oxalobacteraceae</taxon>
        <taxon>Telluria group</taxon>
        <taxon>Rugamonas</taxon>
    </lineage>
</organism>
<dbReference type="GO" id="GO:0005886">
    <property type="term" value="C:plasma membrane"/>
    <property type="evidence" value="ECO:0007669"/>
    <property type="project" value="UniProtKB-SubCell"/>
</dbReference>
<accession>A0A1I4K6V9</accession>
<dbReference type="Gene3D" id="2.30.30.830">
    <property type="match status" value="1"/>
</dbReference>
<dbReference type="InterPro" id="IPR024961">
    <property type="entry name" value="T2SS_GspC_N"/>
</dbReference>
<keyword evidence="10" id="KW-0732">Signal</keyword>
<dbReference type="EMBL" id="FOTW01000007">
    <property type="protein sequence ID" value="SFL74196.1"/>
    <property type="molecule type" value="Genomic_DNA"/>
</dbReference>
<keyword evidence="7" id="KW-1133">Transmembrane helix</keyword>
<dbReference type="RefSeq" id="WP_093385330.1">
    <property type="nucleotide sequence ID" value="NZ_FOTW01000007.1"/>
</dbReference>
<dbReference type="OrthoDB" id="8778618at2"/>
<feature type="chain" id="PRO_5011567040" evidence="10">
    <location>
        <begin position="24"/>
        <end position="182"/>
    </location>
</feature>
<evidence type="ECO:0000256" key="5">
    <source>
        <dbReference type="ARBA" id="ARBA00022692"/>
    </source>
</evidence>
<proteinExistence type="predicted"/>
<keyword evidence="4" id="KW-0997">Cell inner membrane</keyword>
<feature type="signal peptide" evidence="10">
    <location>
        <begin position="1"/>
        <end position="23"/>
    </location>
</feature>
<keyword evidence="13" id="KW-1185">Reference proteome</keyword>
<evidence type="ECO:0000256" key="7">
    <source>
        <dbReference type="ARBA" id="ARBA00022989"/>
    </source>
</evidence>
<feature type="domain" description="Type II secretion system protein GspC N-terminal" evidence="11">
    <location>
        <begin position="60"/>
        <end position="127"/>
    </location>
</feature>
<evidence type="ECO:0000259" key="11">
    <source>
        <dbReference type="Pfam" id="PF11356"/>
    </source>
</evidence>
<reference evidence="12 13" key="1">
    <citation type="submission" date="2016-10" db="EMBL/GenBank/DDBJ databases">
        <authorList>
            <person name="de Groot N.N."/>
        </authorList>
    </citation>
    <scope>NUCLEOTIDE SEQUENCE [LARGE SCALE GENOMIC DNA]</scope>
    <source>
        <strain evidence="12 13">ATCC 43154</strain>
    </source>
</reference>
<comment type="subcellular location">
    <subcellularLocation>
        <location evidence="1">Cell inner membrane</location>
    </subcellularLocation>
</comment>
<protein>
    <submittedName>
        <fullName evidence="12">General secretion pathway protein C</fullName>
    </submittedName>
</protein>
<keyword evidence="8" id="KW-0472">Membrane</keyword>
<evidence type="ECO:0000256" key="3">
    <source>
        <dbReference type="ARBA" id="ARBA00022475"/>
    </source>
</evidence>
<evidence type="ECO:0000256" key="6">
    <source>
        <dbReference type="ARBA" id="ARBA00022927"/>
    </source>
</evidence>
<dbReference type="AlphaFoldDB" id="A0A1I4K6V9"/>
<sequence length="182" mass="18093">MKRLPLFCTVLALAALSASLAYWALQWFKPPQRTIAAPPAQVAAGPAPEAARGLFGGQVALATVSNYQLKGVVAAADGRGSAAILAVDGKPAEALAVGREVAPGVVVKEIHAKHVLLSEGGVIKRIELASDGGAGAGVPASPLPAQGGQPGAADNVGGVNPPPSPPPRMSASPTTLGPPDRQ</sequence>
<evidence type="ECO:0000256" key="2">
    <source>
        <dbReference type="ARBA" id="ARBA00022448"/>
    </source>
</evidence>
<evidence type="ECO:0000256" key="9">
    <source>
        <dbReference type="SAM" id="MobiDB-lite"/>
    </source>
</evidence>